<keyword evidence="1" id="KW-0732">Signal</keyword>
<feature type="signal peptide" evidence="1">
    <location>
        <begin position="1"/>
        <end position="19"/>
    </location>
</feature>
<reference evidence="4" key="1">
    <citation type="submission" date="2020-04" db="EMBL/GenBank/DDBJ databases">
        <title>Description of novel Gluconacetobacter.</title>
        <authorList>
            <person name="Sombolestani A."/>
        </authorList>
    </citation>
    <scope>NUCLEOTIDE SEQUENCE [LARGE SCALE GENOMIC DNA]</scope>
    <source>
        <strain evidence="4">LMG 31484</strain>
    </source>
</reference>
<evidence type="ECO:0000313" key="4">
    <source>
        <dbReference type="Proteomes" id="UP000623107"/>
    </source>
</evidence>
<name>A0ABR9Y1T5_9PROT</name>
<evidence type="ECO:0000259" key="2">
    <source>
        <dbReference type="Pfam" id="PF13462"/>
    </source>
</evidence>
<reference evidence="3 4" key="2">
    <citation type="submission" date="2020-11" db="EMBL/GenBank/DDBJ databases">
        <title>Description of novel Gluconobacter species.</title>
        <authorList>
            <person name="Cleenwerck I."/>
            <person name="Cnockaert M."/>
            <person name="Borremans W."/>
            <person name="Wieme A.D."/>
            <person name="De Vuyst L."/>
            <person name="Vandamme P."/>
        </authorList>
    </citation>
    <scope>NUCLEOTIDE SEQUENCE [LARGE SCALE GENOMIC DNA]</scope>
    <source>
        <strain evidence="3 4">LMG 31484</strain>
    </source>
</reference>
<accession>A0ABR9Y1T5</accession>
<feature type="domain" description="Thioredoxin-like fold" evidence="2">
    <location>
        <begin position="40"/>
        <end position="201"/>
    </location>
</feature>
<organism evidence="3 4">
    <name type="scientific">Gluconobacter vitians</name>
    <dbReference type="NCBI Taxonomy" id="2728102"/>
    <lineage>
        <taxon>Bacteria</taxon>
        <taxon>Pseudomonadati</taxon>
        <taxon>Pseudomonadota</taxon>
        <taxon>Alphaproteobacteria</taxon>
        <taxon>Acetobacterales</taxon>
        <taxon>Acetobacteraceae</taxon>
        <taxon>Gluconobacter</taxon>
    </lineage>
</organism>
<dbReference type="Proteomes" id="UP000623107">
    <property type="component" value="Unassembled WGS sequence"/>
</dbReference>
<evidence type="ECO:0000256" key="1">
    <source>
        <dbReference type="SAM" id="SignalP"/>
    </source>
</evidence>
<sequence length="208" mass="23129">MTRLSLSRRLFVSAAPALAVAGSVSASRAADAVDPRLSPRIIGNPNAKVLVQEWFSLTCTHCAHFATEEFPKIKEQLIDTGKIRYQFHDFCGDRVGLTAAMVARSLPQDRYVPFLEALFSSQMQWAFAAGGDPMQRLQQMSALAGVSATQFQSISQDNVFAEALFDQVKKDSDTYNIQGTPYFRFNNTHYDQDPETYEKFADLVAKAS</sequence>
<dbReference type="InterPro" id="IPR036249">
    <property type="entry name" value="Thioredoxin-like_sf"/>
</dbReference>
<dbReference type="Pfam" id="PF13462">
    <property type="entry name" value="Thioredoxin_4"/>
    <property type="match status" value="1"/>
</dbReference>
<dbReference type="InterPro" id="IPR006311">
    <property type="entry name" value="TAT_signal"/>
</dbReference>
<dbReference type="PROSITE" id="PS51318">
    <property type="entry name" value="TAT"/>
    <property type="match status" value="1"/>
</dbReference>
<gene>
    <name evidence="3" type="ORF">HKD24_01605</name>
</gene>
<comment type="caution">
    <text evidence="3">The sequence shown here is derived from an EMBL/GenBank/DDBJ whole genome shotgun (WGS) entry which is preliminary data.</text>
</comment>
<dbReference type="InterPro" id="IPR012336">
    <property type="entry name" value="Thioredoxin-like_fold"/>
</dbReference>
<dbReference type="Gene3D" id="3.40.30.10">
    <property type="entry name" value="Glutaredoxin"/>
    <property type="match status" value="1"/>
</dbReference>
<feature type="chain" id="PRO_5047210383" evidence="1">
    <location>
        <begin position="20"/>
        <end position="208"/>
    </location>
</feature>
<proteinExistence type="predicted"/>
<dbReference type="RefSeq" id="WP_194258695.1">
    <property type="nucleotide sequence ID" value="NZ_JABCQG010000001.1"/>
</dbReference>
<evidence type="ECO:0000313" key="3">
    <source>
        <dbReference type="EMBL" id="MBF0857914.1"/>
    </source>
</evidence>
<keyword evidence="4" id="KW-1185">Reference proteome</keyword>
<dbReference type="SUPFAM" id="SSF52833">
    <property type="entry name" value="Thioredoxin-like"/>
    <property type="match status" value="1"/>
</dbReference>
<dbReference type="EMBL" id="JABCQG010000001">
    <property type="protein sequence ID" value="MBF0857914.1"/>
    <property type="molecule type" value="Genomic_DNA"/>
</dbReference>
<protein>
    <submittedName>
        <fullName evidence="3">Thioredoxin domain-containing protein</fullName>
    </submittedName>
</protein>